<gene>
    <name evidence="3" type="primary">EOG090X085T</name>
</gene>
<comment type="similarity">
    <text evidence="1">Belongs to the PPC synthetase family.</text>
</comment>
<feature type="domain" description="DNA/pantothenate metabolism flavoprotein C-terminal" evidence="2">
    <location>
        <begin position="149"/>
        <end position="237"/>
    </location>
</feature>
<accession>A0A4Y7NM79</accession>
<dbReference type="Gene3D" id="3.40.50.10300">
    <property type="entry name" value="CoaB-like"/>
    <property type="match status" value="1"/>
</dbReference>
<dbReference type="AlphaFoldDB" id="A0A4Y7NM79"/>
<evidence type="ECO:0000256" key="1">
    <source>
        <dbReference type="ARBA" id="ARBA00005703"/>
    </source>
</evidence>
<dbReference type="GO" id="GO:0003824">
    <property type="term" value="F:catalytic activity"/>
    <property type="evidence" value="ECO:0007669"/>
    <property type="project" value="UniProtKB-ARBA"/>
</dbReference>
<reference evidence="3" key="1">
    <citation type="submission" date="2018-08" db="EMBL/GenBank/DDBJ databases">
        <authorList>
            <person name="Cornetti L."/>
        </authorList>
    </citation>
    <scope>NUCLEOTIDE SEQUENCE</scope>
    <source>
        <strain evidence="3">OM-SAIQ-clone2</strain>
    </source>
</reference>
<evidence type="ECO:0000259" key="2">
    <source>
        <dbReference type="Pfam" id="PF04127"/>
    </source>
</evidence>
<dbReference type="InterPro" id="IPR035929">
    <property type="entry name" value="CoaB-like_sf"/>
</dbReference>
<dbReference type="PANTHER" id="PTHR12290">
    <property type="entry name" value="CORNICHON-RELATED"/>
    <property type="match status" value="1"/>
</dbReference>
<dbReference type="GO" id="GO:0015937">
    <property type="term" value="P:coenzyme A biosynthetic process"/>
    <property type="evidence" value="ECO:0007669"/>
    <property type="project" value="UniProtKB-ARBA"/>
</dbReference>
<proteinExistence type="evidence at transcript level"/>
<dbReference type="EMBL" id="LR024693">
    <property type="protein sequence ID" value="SVE94312.1"/>
    <property type="molecule type" value="mRNA"/>
</dbReference>
<sequence length="290" mass="32694">MFHQDSQGNAYHVERVTPVVATIKSGGTTVPLEQNTVRFIDNFSAGTRGSASAEYFLEAGYQVIFLHRAKSLEPYTRHLVGKNIFDMLEILPERIGVEEKYEVELRKLAQKYQLYKCNLVMISFTTLSDYLWLLQATAQEMHILGPLALLYLAAAVSDFYIPASQMPCHKIQSSGGPLSLSLQLVPKMLAPLVTTWAPNAFIVSFKLETNEKLLETKSKESLEKYHHHVVIGNVLDSRKVLVILIDQGCVNPDEIRLSSSELENGVEIESKIVENLKNRHDQYYANHKTG</sequence>
<name>A0A4Y7NM79_9CRUS</name>
<dbReference type="InterPro" id="IPR007085">
    <property type="entry name" value="DNA/pantothenate-metab_flavo_C"/>
</dbReference>
<organism evidence="3">
    <name type="scientific">Simocephalus serrulatus</name>
    <dbReference type="NCBI Taxonomy" id="117539"/>
    <lineage>
        <taxon>Eukaryota</taxon>
        <taxon>Metazoa</taxon>
        <taxon>Ecdysozoa</taxon>
        <taxon>Arthropoda</taxon>
        <taxon>Crustacea</taxon>
        <taxon>Branchiopoda</taxon>
        <taxon>Diplostraca</taxon>
        <taxon>Cladocera</taxon>
        <taxon>Anomopoda</taxon>
        <taxon>Daphniidae</taxon>
        <taxon>Simocephalus</taxon>
    </lineage>
</organism>
<dbReference type="Pfam" id="PF04127">
    <property type="entry name" value="DFP"/>
    <property type="match status" value="1"/>
</dbReference>
<dbReference type="SUPFAM" id="SSF102645">
    <property type="entry name" value="CoaB-like"/>
    <property type="match status" value="1"/>
</dbReference>
<protein>
    <submittedName>
        <fullName evidence="3">EOG090X085T</fullName>
    </submittedName>
</protein>
<evidence type="ECO:0000313" key="3">
    <source>
        <dbReference type="EMBL" id="SVE94312.1"/>
    </source>
</evidence>